<comment type="caution">
    <text evidence="1">The sequence shown here is derived from an EMBL/GenBank/DDBJ whole genome shotgun (WGS) entry which is preliminary data.</text>
</comment>
<reference evidence="1 2" key="1">
    <citation type="submission" date="2015-01" db="EMBL/GenBank/DDBJ databases">
        <title>Evolution of Trichinella species and genotypes.</title>
        <authorList>
            <person name="Korhonen P.K."/>
            <person name="Edoardo P."/>
            <person name="Giuseppe L.R."/>
            <person name="Gasser R.B."/>
        </authorList>
    </citation>
    <scope>NUCLEOTIDE SEQUENCE [LARGE SCALE GENOMIC DNA]</scope>
    <source>
        <strain evidence="1">ISS2496</strain>
    </source>
</reference>
<proteinExistence type="predicted"/>
<sequence length="91" mass="10230">MAKWKDQINVIANEKKKKKKKQAKIRHIPGCWFVGTEHFARPIGHENGTKKRRSSIGREALQACRLQLMPAVGPMKAFTQSASQSASQIDT</sequence>
<dbReference type="Proteomes" id="UP000054783">
    <property type="component" value="Unassembled WGS sequence"/>
</dbReference>
<protein>
    <submittedName>
        <fullName evidence="1">Uncharacterized protein</fullName>
    </submittedName>
</protein>
<evidence type="ECO:0000313" key="2">
    <source>
        <dbReference type="Proteomes" id="UP000054783"/>
    </source>
</evidence>
<evidence type="ECO:0000313" key="1">
    <source>
        <dbReference type="EMBL" id="KRY17555.1"/>
    </source>
</evidence>
<gene>
    <name evidence="1" type="ORF">T12_14720</name>
</gene>
<organism evidence="1 2">
    <name type="scientific">Trichinella patagoniensis</name>
    <dbReference type="NCBI Taxonomy" id="990121"/>
    <lineage>
        <taxon>Eukaryota</taxon>
        <taxon>Metazoa</taxon>
        <taxon>Ecdysozoa</taxon>
        <taxon>Nematoda</taxon>
        <taxon>Enoplea</taxon>
        <taxon>Dorylaimia</taxon>
        <taxon>Trichinellida</taxon>
        <taxon>Trichinellidae</taxon>
        <taxon>Trichinella</taxon>
    </lineage>
</organism>
<keyword evidence="2" id="KW-1185">Reference proteome</keyword>
<accession>A0A0V0ZZI8</accession>
<dbReference type="EMBL" id="JYDQ01000060">
    <property type="protein sequence ID" value="KRY17555.1"/>
    <property type="molecule type" value="Genomic_DNA"/>
</dbReference>
<name>A0A0V0ZZI8_9BILA</name>
<dbReference type="AlphaFoldDB" id="A0A0V0ZZI8"/>